<evidence type="ECO:0000256" key="12">
    <source>
        <dbReference type="ARBA" id="ARBA00023012"/>
    </source>
</evidence>
<dbReference type="SUPFAM" id="SSF55874">
    <property type="entry name" value="ATPase domain of HSP90 chaperone/DNA topoisomerase II/histidine kinase"/>
    <property type="match status" value="1"/>
</dbReference>
<evidence type="ECO:0000256" key="14">
    <source>
        <dbReference type="ARBA" id="ARBA00039401"/>
    </source>
</evidence>
<dbReference type="InterPro" id="IPR003594">
    <property type="entry name" value="HATPase_dom"/>
</dbReference>
<protein>
    <recommendedName>
        <fullName evidence="14">Sensor-like histidine kinase SenX3</fullName>
        <ecNumber evidence="4">2.7.13.3</ecNumber>
    </recommendedName>
</protein>
<dbReference type="Gene3D" id="3.30.565.10">
    <property type="entry name" value="Histidine kinase-like ATPase, C-terminal domain"/>
    <property type="match status" value="1"/>
</dbReference>
<dbReference type="CDD" id="cd00075">
    <property type="entry name" value="HATPase"/>
    <property type="match status" value="1"/>
</dbReference>
<comment type="catalytic activity">
    <reaction evidence="1">
        <text>ATP + protein L-histidine = ADP + protein N-phospho-L-histidine.</text>
        <dbReference type="EC" id="2.7.13.3"/>
    </reaction>
</comment>
<dbReference type="Gene3D" id="1.10.287.130">
    <property type="match status" value="1"/>
</dbReference>
<dbReference type="PANTHER" id="PTHR42878">
    <property type="entry name" value="TWO-COMPONENT HISTIDINE KINASE"/>
    <property type="match status" value="1"/>
</dbReference>
<evidence type="ECO:0000256" key="4">
    <source>
        <dbReference type="ARBA" id="ARBA00012438"/>
    </source>
</evidence>
<dbReference type="InterPro" id="IPR004358">
    <property type="entry name" value="Sig_transdc_His_kin-like_C"/>
</dbReference>
<dbReference type="PROSITE" id="PS50109">
    <property type="entry name" value="HIS_KIN"/>
    <property type="match status" value="1"/>
</dbReference>
<dbReference type="CDD" id="cd00082">
    <property type="entry name" value="HisKA"/>
    <property type="match status" value="1"/>
</dbReference>
<name>A0ABN1RVN1_9ACTN</name>
<dbReference type="InterPro" id="IPR013656">
    <property type="entry name" value="PAS_4"/>
</dbReference>
<dbReference type="Pfam" id="PF00512">
    <property type="entry name" value="HisKA"/>
    <property type="match status" value="1"/>
</dbReference>
<keyword evidence="5" id="KW-0597">Phosphoprotein</keyword>
<dbReference type="CDD" id="cd00130">
    <property type="entry name" value="PAS"/>
    <property type="match status" value="1"/>
</dbReference>
<dbReference type="InterPro" id="IPR035965">
    <property type="entry name" value="PAS-like_dom_sf"/>
</dbReference>
<evidence type="ECO:0000256" key="1">
    <source>
        <dbReference type="ARBA" id="ARBA00000085"/>
    </source>
</evidence>
<keyword evidence="6" id="KW-0808">Transferase</keyword>
<keyword evidence="9" id="KW-0418">Kinase</keyword>
<evidence type="ECO:0000256" key="9">
    <source>
        <dbReference type="ARBA" id="ARBA00022777"/>
    </source>
</evidence>
<dbReference type="PRINTS" id="PR00344">
    <property type="entry name" value="BCTRLSENSOR"/>
</dbReference>
<evidence type="ECO:0000259" key="15">
    <source>
        <dbReference type="PROSITE" id="PS50109"/>
    </source>
</evidence>
<dbReference type="InterPro" id="IPR005467">
    <property type="entry name" value="His_kinase_dom"/>
</dbReference>
<dbReference type="EC" id="2.7.13.3" evidence="4"/>
<evidence type="ECO:0000256" key="5">
    <source>
        <dbReference type="ARBA" id="ARBA00022553"/>
    </source>
</evidence>
<keyword evidence="13" id="KW-0472">Membrane</keyword>
<evidence type="ECO:0000313" key="17">
    <source>
        <dbReference type="EMBL" id="GAA0965329.1"/>
    </source>
</evidence>
<dbReference type="SMART" id="SM00091">
    <property type="entry name" value="PAS"/>
    <property type="match status" value="1"/>
</dbReference>
<dbReference type="Pfam" id="PF08448">
    <property type="entry name" value="PAS_4"/>
    <property type="match status" value="1"/>
</dbReference>
<dbReference type="SUPFAM" id="SSF47384">
    <property type="entry name" value="Homodimeric domain of signal transducing histidine kinase"/>
    <property type="match status" value="1"/>
</dbReference>
<sequence length="414" mass="44930">MMEIDPAAIFDAAPTPLALISPDLTLVAVNRAYEQLMGCTRQEITGRDALEVLEAFHGGSTGETVQAVRHSMEWVMAEKQSDFLPVRRYDVADPARPGALQERYWNITHAPLLDEKGTVIGILAHVQDATALVRQQRELQGAPPPDGSFLTHTAAIEAHLEAQAGRVYEINQLLHQTHIQDQQALEVLRGAVQQQREALTDASHDLRGPLTGLLTRLQDALDDPDADPRQVLGAALHDAERLSDIVSDLLELARLEAGVPVPTEPVNLARLVRGELSRLTPEITTATRLDPGIVVDGSPVRLARLVANLLANAQRHARSRLEVTVGADGDHAVLEVSDDGPGIPDEDKEAVFRRFYRRADARRSDPGGTGLGLPISRQIAQTHGGTLHVSDRPDDSPGARFVLRLPLSGADGDR</sequence>
<comment type="subcellular location">
    <subcellularLocation>
        <location evidence="3">Cell membrane</location>
    </subcellularLocation>
    <subcellularLocation>
        <location evidence="2">Membrane</location>
        <topology evidence="2">Multi-pass membrane protein</topology>
    </subcellularLocation>
</comment>
<keyword evidence="18" id="KW-1185">Reference proteome</keyword>
<dbReference type="PROSITE" id="PS50112">
    <property type="entry name" value="PAS"/>
    <property type="match status" value="1"/>
</dbReference>
<gene>
    <name evidence="17" type="ORF">GCM10009550_65320</name>
</gene>
<keyword evidence="10" id="KW-0067">ATP-binding</keyword>
<evidence type="ECO:0000256" key="7">
    <source>
        <dbReference type="ARBA" id="ARBA00022692"/>
    </source>
</evidence>
<evidence type="ECO:0000256" key="10">
    <source>
        <dbReference type="ARBA" id="ARBA00022840"/>
    </source>
</evidence>
<dbReference type="SMART" id="SM00388">
    <property type="entry name" value="HisKA"/>
    <property type="match status" value="1"/>
</dbReference>
<keyword evidence="11" id="KW-1133">Transmembrane helix</keyword>
<keyword evidence="12" id="KW-0902">Two-component regulatory system</keyword>
<dbReference type="InterPro" id="IPR036097">
    <property type="entry name" value="HisK_dim/P_sf"/>
</dbReference>
<proteinExistence type="predicted"/>
<organism evidence="17 18">
    <name type="scientific">Actinocorallia libanotica</name>
    <dbReference type="NCBI Taxonomy" id="46162"/>
    <lineage>
        <taxon>Bacteria</taxon>
        <taxon>Bacillati</taxon>
        <taxon>Actinomycetota</taxon>
        <taxon>Actinomycetes</taxon>
        <taxon>Streptosporangiales</taxon>
        <taxon>Thermomonosporaceae</taxon>
        <taxon>Actinocorallia</taxon>
    </lineage>
</organism>
<dbReference type="InterPro" id="IPR050351">
    <property type="entry name" value="BphY/WalK/GraS-like"/>
</dbReference>
<comment type="caution">
    <text evidence="17">The sequence shown here is derived from an EMBL/GenBank/DDBJ whole genome shotgun (WGS) entry which is preliminary data.</text>
</comment>
<dbReference type="SUPFAM" id="SSF55785">
    <property type="entry name" value="PYP-like sensor domain (PAS domain)"/>
    <property type="match status" value="1"/>
</dbReference>
<evidence type="ECO:0000256" key="8">
    <source>
        <dbReference type="ARBA" id="ARBA00022741"/>
    </source>
</evidence>
<dbReference type="Proteomes" id="UP001500665">
    <property type="component" value="Unassembled WGS sequence"/>
</dbReference>
<keyword evidence="7" id="KW-0812">Transmembrane</keyword>
<evidence type="ECO:0000256" key="13">
    <source>
        <dbReference type="ARBA" id="ARBA00023136"/>
    </source>
</evidence>
<evidence type="ECO:0000256" key="11">
    <source>
        <dbReference type="ARBA" id="ARBA00022989"/>
    </source>
</evidence>
<evidence type="ECO:0000259" key="16">
    <source>
        <dbReference type="PROSITE" id="PS50112"/>
    </source>
</evidence>
<dbReference type="Pfam" id="PF02518">
    <property type="entry name" value="HATPase_c"/>
    <property type="match status" value="1"/>
</dbReference>
<keyword evidence="8" id="KW-0547">Nucleotide-binding</keyword>
<dbReference type="InterPro" id="IPR000014">
    <property type="entry name" value="PAS"/>
</dbReference>
<evidence type="ECO:0000256" key="3">
    <source>
        <dbReference type="ARBA" id="ARBA00004236"/>
    </source>
</evidence>
<feature type="domain" description="PAS" evidence="16">
    <location>
        <begin position="9"/>
        <end position="73"/>
    </location>
</feature>
<dbReference type="InterPro" id="IPR036890">
    <property type="entry name" value="HATPase_C_sf"/>
</dbReference>
<evidence type="ECO:0000256" key="6">
    <source>
        <dbReference type="ARBA" id="ARBA00022679"/>
    </source>
</evidence>
<dbReference type="PANTHER" id="PTHR42878:SF7">
    <property type="entry name" value="SENSOR HISTIDINE KINASE GLRK"/>
    <property type="match status" value="1"/>
</dbReference>
<dbReference type="InterPro" id="IPR003661">
    <property type="entry name" value="HisK_dim/P_dom"/>
</dbReference>
<evidence type="ECO:0000313" key="18">
    <source>
        <dbReference type="Proteomes" id="UP001500665"/>
    </source>
</evidence>
<reference evidence="17 18" key="1">
    <citation type="journal article" date="2019" name="Int. J. Syst. Evol. Microbiol.">
        <title>The Global Catalogue of Microorganisms (GCM) 10K type strain sequencing project: providing services to taxonomists for standard genome sequencing and annotation.</title>
        <authorList>
            <consortium name="The Broad Institute Genomics Platform"/>
            <consortium name="The Broad Institute Genome Sequencing Center for Infectious Disease"/>
            <person name="Wu L."/>
            <person name="Ma J."/>
        </authorList>
    </citation>
    <scope>NUCLEOTIDE SEQUENCE [LARGE SCALE GENOMIC DNA]</scope>
    <source>
        <strain evidence="17 18">JCM 10696</strain>
    </source>
</reference>
<accession>A0ABN1RVN1</accession>
<dbReference type="Gene3D" id="3.30.450.20">
    <property type="entry name" value="PAS domain"/>
    <property type="match status" value="1"/>
</dbReference>
<evidence type="ECO:0000256" key="2">
    <source>
        <dbReference type="ARBA" id="ARBA00004141"/>
    </source>
</evidence>
<feature type="domain" description="Histidine kinase" evidence="15">
    <location>
        <begin position="201"/>
        <end position="409"/>
    </location>
</feature>
<dbReference type="EMBL" id="BAAAHH010000037">
    <property type="protein sequence ID" value="GAA0965329.1"/>
    <property type="molecule type" value="Genomic_DNA"/>
</dbReference>
<dbReference type="SMART" id="SM00387">
    <property type="entry name" value="HATPase_c"/>
    <property type="match status" value="1"/>
</dbReference>